<sequence>MKNSKKKQTPRELKQPPPAPPPPPANTHMCPYVHSLVCWVSTNSAPPPLPPTNAFFNNHLVFVLYCHTNPSFLAKKMLWSVLCTFVCAKTKEQDAKGLRFHWNMDVKGPQKIF</sequence>
<protein>
    <submittedName>
        <fullName evidence="2">Uncharacterized protein</fullName>
    </submittedName>
</protein>
<evidence type="ECO:0000313" key="2">
    <source>
        <dbReference type="EMBL" id="CAD9006486.1"/>
    </source>
</evidence>
<feature type="region of interest" description="Disordered" evidence="1">
    <location>
        <begin position="1"/>
        <end position="26"/>
    </location>
</feature>
<reference evidence="2" key="1">
    <citation type="submission" date="2021-01" db="EMBL/GenBank/DDBJ databases">
        <authorList>
            <person name="Corre E."/>
            <person name="Pelletier E."/>
            <person name="Niang G."/>
            <person name="Scheremetjew M."/>
            <person name="Finn R."/>
            <person name="Kale V."/>
            <person name="Holt S."/>
            <person name="Cochrane G."/>
            <person name="Meng A."/>
            <person name="Brown T."/>
            <person name="Cohen L."/>
        </authorList>
    </citation>
    <scope>NUCLEOTIDE SEQUENCE</scope>
    <source>
        <strain evidence="2">NIES-381</strain>
    </source>
</reference>
<dbReference type="EMBL" id="HBGA01047842">
    <property type="protein sequence ID" value="CAD9006486.1"/>
    <property type="molecule type" value="Transcribed_RNA"/>
</dbReference>
<evidence type="ECO:0000256" key="1">
    <source>
        <dbReference type="SAM" id="MobiDB-lite"/>
    </source>
</evidence>
<organism evidence="2">
    <name type="scientific">Eutreptiella gymnastica</name>
    <dbReference type="NCBI Taxonomy" id="73025"/>
    <lineage>
        <taxon>Eukaryota</taxon>
        <taxon>Discoba</taxon>
        <taxon>Euglenozoa</taxon>
        <taxon>Euglenida</taxon>
        <taxon>Spirocuta</taxon>
        <taxon>Euglenophyceae</taxon>
        <taxon>Eutreptiales</taxon>
        <taxon>Eutreptiaceae</taxon>
        <taxon>Eutreptiella</taxon>
    </lineage>
</organism>
<name>A0A7S1IB52_9EUGL</name>
<accession>A0A7S1IB52</accession>
<gene>
    <name evidence="2" type="ORF">EGYM00392_LOCUS17576</name>
</gene>
<proteinExistence type="predicted"/>
<feature type="compositionally biased region" description="Pro residues" evidence="1">
    <location>
        <begin position="15"/>
        <end position="25"/>
    </location>
</feature>
<dbReference type="AlphaFoldDB" id="A0A7S1IB52"/>